<gene>
    <name evidence="3" type="primary">LOC113866071</name>
</gene>
<dbReference type="PANTHER" id="PTHR36766">
    <property type="entry name" value="PLANT BROAD-SPECTRUM MILDEW RESISTANCE PROTEIN RPW8"/>
    <property type="match status" value="1"/>
</dbReference>
<evidence type="ECO:0000313" key="2">
    <source>
        <dbReference type="Proteomes" id="UP000694853"/>
    </source>
</evidence>
<reference evidence="3" key="2">
    <citation type="submission" date="2025-08" db="UniProtKB">
        <authorList>
            <consortium name="RefSeq"/>
        </authorList>
    </citation>
    <scope>IDENTIFICATION</scope>
    <source>
        <tissue evidence="3">Young leaves</tissue>
    </source>
</reference>
<protein>
    <submittedName>
        <fullName evidence="3">Disease resistance protein At3g14460</fullName>
    </submittedName>
</protein>
<reference evidence="2" key="1">
    <citation type="journal article" date="2019" name="Toxins">
        <title>Detection of Abrin-Like and Prepropulchellin-Like Toxin Genes and Transcripts Using Whole Genome Sequencing and Full-Length Transcript Sequencing of Abrus precatorius.</title>
        <authorList>
            <person name="Hovde B.T."/>
            <person name="Daligault H.E."/>
            <person name="Hanschen E.R."/>
            <person name="Kunde Y.A."/>
            <person name="Johnson M.B."/>
            <person name="Starkenburg S.R."/>
            <person name="Johnson S.L."/>
        </authorList>
    </citation>
    <scope>NUCLEOTIDE SEQUENCE [LARGE SCALE GENOMIC DNA]</scope>
</reference>
<organism evidence="2 3">
    <name type="scientific">Abrus precatorius</name>
    <name type="common">Indian licorice</name>
    <name type="synonym">Glycine abrus</name>
    <dbReference type="NCBI Taxonomy" id="3816"/>
    <lineage>
        <taxon>Eukaryota</taxon>
        <taxon>Viridiplantae</taxon>
        <taxon>Streptophyta</taxon>
        <taxon>Embryophyta</taxon>
        <taxon>Tracheophyta</taxon>
        <taxon>Spermatophyta</taxon>
        <taxon>Magnoliopsida</taxon>
        <taxon>eudicotyledons</taxon>
        <taxon>Gunneridae</taxon>
        <taxon>Pentapetalae</taxon>
        <taxon>rosids</taxon>
        <taxon>fabids</taxon>
        <taxon>Fabales</taxon>
        <taxon>Fabaceae</taxon>
        <taxon>Papilionoideae</taxon>
        <taxon>50 kb inversion clade</taxon>
        <taxon>NPAAA clade</taxon>
        <taxon>indigoferoid/millettioid clade</taxon>
        <taxon>Abreae</taxon>
        <taxon>Abrus</taxon>
    </lineage>
</organism>
<dbReference type="Gene3D" id="3.80.10.10">
    <property type="entry name" value="Ribonuclease Inhibitor"/>
    <property type="match status" value="2"/>
</dbReference>
<name>A0A8B8LLC9_ABRPR</name>
<proteinExistence type="predicted"/>
<dbReference type="PANTHER" id="PTHR36766:SF40">
    <property type="entry name" value="DISEASE RESISTANCE PROTEIN RGA3"/>
    <property type="match status" value="1"/>
</dbReference>
<dbReference type="OrthoDB" id="1435453at2759"/>
<dbReference type="RefSeq" id="XP_027356762.1">
    <property type="nucleotide sequence ID" value="XM_027500961.1"/>
</dbReference>
<dbReference type="GO" id="GO:0006952">
    <property type="term" value="P:defense response"/>
    <property type="evidence" value="ECO:0007669"/>
    <property type="project" value="UniProtKB-KW"/>
</dbReference>
<sequence>MASVETGRRDSSKPVGLIQLFRQFMCRTRWTGQIAPVEPFQIYSPSLLSPTMNGQPEILSNRVRILSISSLLGIAPTPLFTSSKASEDFTSLLEPEYEFTVSKYSDLALLLPWSSQLYSLTLVGSELVEYLPDAFSALQEFTIINCHNFKYPCSERCSNFLSTLHIHGCPNVEFPVHNFALLQKLTIDRSCNSLTCLSADLFPRLKCLYLYNCPSLVSISVSRFPVFLSALESLHIHECPNLMSFSTVLLTPKLSSLWFINCQSLHKLPNFMNFLTHRVQLRLQKCPNLEFFPAHSSLLSSVDSLSIVSCDKLTPTKEWRLHSLHALVDLEIIGGCIGLESFPDEGLLPSSLERLCLSSLVDIKILDYKGLQHLTNLKNLEIDRCSKLQTFKGLPSSLNSLHINECPVLKAKLSTKKDKYWCIPEVTIDGEEVSTCETSDIDT</sequence>
<dbReference type="SUPFAM" id="SSF52058">
    <property type="entry name" value="L domain-like"/>
    <property type="match status" value="1"/>
</dbReference>
<dbReference type="AlphaFoldDB" id="A0A8B8LLC9"/>
<dbReference type="KEGG" id="aprc:113866071"/>
<dbReference type="GeneID" id="113866071"/>
<evidence type="ECO:0000313" key="3">
    <source>
        <dbReference type="RefSeq" id="XP_027356762.1"/>
    </source>
</evidence>
<keyword evidence="2" id="KW-1185">Reference proteome</keyword>
<dbReference type="InterPro" id="IPR032675">
    <property type="entry name" value="LRR_dom_sf"/>
</dbReference>
<dbReference type="Proteomes" id="UP000694853">
    <property type="component" value="Unplaced"/>
</dbReference>
<accession>A0A8B8LLC9</accession>
<evidence type="ECO:0000256" key="1">
    <source>
        <dbReference type="ARBA" id="ARBA00022821"/>
    </source>
</evidence>
<keyword evidence="1" id="KW-0611">Plant defense</keyword>